<evidence type="ECO:0000256" key="2">
    <source>
        <dbReference type="ARBA" id="ARBA00022723"/>
    </source>
</evidence>
<evidence type="ECO:0000313" key="7">
    <source>
        <dbReference type="RefSeq" id="XP_030976071.1"/>
    </source>
</evidence>
<protein>
    <submittedName>
        <fullName evidence="7">Uncharacterized protein</fullName>
    </submittedName>
</protein>
<reference evidence="7" key="3">
    <citation type="submission" date="2025-08" db="UniProtKB">
        <authorList>
            <consortium name="RefSeq"/>
        </authorList>
    </citation>
    <scope>IDENTIFICATION</scope>
    <source>
        <strain evidence="7">NI907</strain>
    </source>
</reference>
<evidence type="ECO:0000256" key="1">
    <source>
        <dbReference type="ARBA" id="ARBA00022679"/>
    </source>
</evidence>
<accession>A0A6P8AMG0</accession>
<keyword evidence="2" id="KW-0479">Metal-binding</keyword>
<dbReference type="Gene3D" id="1.10.600.10">
    <property type="entry name" value="Farnesyl Diphosphate Synthase"/>
    <property type="match status" value="1"/>
</dbReference>
<dbReference type="KEGG" id="pgri:PgNI_12441"/>
<comment type="similarity">
    <text evidence="4">Belongs to the FPP/GGPP synthase family.</text>
</comment>
<dbReference type="GeneID" id="41967293"/>
<dbReference type="Pfam" id="PF00348">
    <property type="entry name" value="polyprenyl_synt"/>
    <property type="match status" value="1"/>
</dbReference>
<organism evidence="6 7">
    <name type="scientific">Pyricularia grisea</name>
    <name type="common">Crabgrass-specific blast fungus</name>
    <name type="synonym">Magnaporthe grisea</name>
    <dbReference type="NCBI Taxonomy" id="148305"/>
    <lineage>
        <taxon>Eukaryota</taxon>
        <taxon>Fungi</taxon>
        <taxon>Dikarya</taxon>
        <taxon>Ascomycota</taxon>
        <taxon>Pezizomycotina</taxon>
        <taxon>Sordariomycetes</taxon>
        <taxon>Sordariomycetidae</taxon>
        <taxon>Magnaporthales</taxon>
        <taxon>Pyriculariaceae</taxon>
        <taxon>Pyricularia</taxon>
    </lineage>
</organism>
<reference evidence="7" key="1">
    <citation type="journal article" date="2019" name="Mol. Biol. Evol.">
        <title>Blast fungal genomes show frequent chromosomal changes, gene gains and losses, and effector gene turnover.</title>
        <authorList>
            <person name="Gomez Luciano L.B."/>
            <person name="Jason Tsai I."/>
            <person name="Chuma I."/>
            <person name="Tosa Y."/>
            <person name="Chen Y.H."/>
            <person name="Li J.Y."/>
            <person name="Li M.Y."/>
            <person name="Jade Lu M.Y."/>
            <person name="Nakayashiki H."/>
            <person name="Li W.H."/>
        </authorList>
    </citation>
    <scope>NUCLEOTIDE SEQUENCE</scope>
    <source>
        <strain evidence="7">NI907</strain>
    </source>
</reference>
<keyword evidence="3" id="KW-0460">Magnesium</keyword>
<evidence type="ECO:0000313" key="6">
    <source>
        <dbReference type="Proteomes" id="UP000515153"/>
    </source>
</evidence>
<reference evidence="7" key="2">
    <citation type="submission" date="2019-10" db="EMBL/GenBank/DDBJ databases">
        <authorList>
            <consortium name="NCBI Genome Project"/>
        </authorList>
    </citation>
    <scope>NUCLEOTIDE SEQUENCE</scope>
    <source>
        <strain evidence="7">NI907</strain>
    </source>
</reference>
<dbReference type="GO" id="GO:0004659">
    <property type="term" value="F:prenyltransferase activity"/>
    <property type="evidence" value="ECO:0007669"/>
    <property type="project" value="InterPro"/>
</dbReference>
<name>A0A6P8AMG0_PYRGI</name>
<dbReference type="GO" id="GO:0008299">
    <property type="term" value="P:isoprenoid biosynthetic process"/>
    <property type="evidence" value="ECO:0007669"/>
    <property type="project" value="InterPro"/>
</dbReference>
<dbReference type="PANTHER" id="PTHR12001:SF72">
    <property type="entry name" value="THIJ_PFPI FAMILY PROTEIN (AFU_ORTHOLOGUE AFUA_3G01210)-RELATED"/>
    <property type="match status" value="1"/>
</dbReference>
<dbReference type="InterPro" id="IPR008949">
    <property type="entry name" value="Isoprenoid_synthase_dom_sf"/>
</dbReference>
<dbReference type="AlphaFoldDB" id="A0A6P8AMG0"/>
<dbReference type="GO" id="GO:0046872">
    <property type="term" value="F:metal ion binding"/>
    <property type="evidence" value="ECO:0007669"/>
    <property type="project" value="UniProtKB-KW"/>
</dbReference>
<dbReference type="PANTHER" id="PTHR12001">
    <property type="entry name" value="GERANYLGERANYL PYROPHOSPHATE SYNTHASE"/>
    <property type="match status" value="1"/>
</dbReference>
<dbReference type="GO" id="GO:0043386">
    <property type="term" value="P:mycotoxin biosynthetic process"/>
    <property type="evidence" value="ECO:0007669"/>
    <property type="project" value="UniProtKB-ARBA"/>
</dbReference>
<dbReference type="SFLD" id="SFLDS00005">
    <property type="entry name" value="Isoprenoid_Synthase_Type_I"/>
    <property type="match status" value="1"/>
</dbReference>
<feature type="region of interest" description="Disordered" evidence="5">
    <location>
        <begin position="34"/>
        <end position="57"/>
    </location>
</feature>
<dbReference type="InterPro" id="IPR033749">
    <property type="entry name" value="Polyprenyl_synt_CS"/>
</dbReference>
<evidence type="ECO:0000256" key="3">
    <source>
        <dbReference type="ARBA" id="ARBA00022842"/>
    </source>
</evidence>
<proteinExistence type="inferred from homology"/>
<keyword evidence="1 4" id="KW-0808">Transferase</keyword>
<dbReference type="RefSeq" id="XP_030976071.1">
    <property type="nucleotide sequence ID" value="XM_031132390.1"/>
</dbReference>
<keyword evidence="6" id="KW-1185">Reference proteome</keyword>
<dbReference type="GO" id="GO:0046165">
    <property type="term" value="P:alcohol biosynthetic process"/>
    <property type="evidence" value="ECO:0007669"/>
    <property type="project" value="UniProtKB-ARBA"/>
</dbReference>
<evidence type="ECO:0000256" key="4">
    <source>
        <dbReference type="RuleBase" id="RU004466"/>
    </source>
</evidence>
<gene>
    <name evidence="7" type="ORF">PgNI_12441</name>
</gene>
<dbReference type="SUPFAM" id="SSF48576">
    <property type="entry name" value="Terpenoid synthases"/>
    <property type="match status" value="1"/>
</dbReference>
<evidence type="ECO:0000256" key="5">
    <source>
        <dbReference type="SAM" id="MobiDB-lite"/>
    </source>
</evidence>
<sequence length="374" mass="41636">MSFVPLPEPKDLLHVEHGDDHLYFHKTPEAVKNDTQSLANGHSRSHNPAAERLQNDENGSLSIQLLTNVNLHAPSLEPVQEPFDYVCSLKSKNVRNKLVGGLAQWIPIPAASCELVASLVSDIHNASLMFDDMQDNSDLRRSSPATHTIFGMPQTVNSAVYHTVNTIERASDTENPLILKEVLAGMKTLLAGQGLDLVWTAETTIPTMEEYLQMIDGKTGALFIMISNLMFACLPEKAPRPPLRKLMLLLGRYFQIRDDYINLSLPEYFESKGFCSDLDEGKCSYIILHAMKHAEPAARSLLRKIMLQTRRAGSAGERHKQTVLAILERAGSLKHVKEMLHAMEDALIAEIQAVEDLSGVKNPLIRELFNALRA</sequence>
<dbReference type="Proteomes" id="UP000515153">
    <property type="component" value="Unplaced"/>
</dbReference>
<dbReference type="InterPro" id="IPR000092">
    <property type="entry name" value="Polyprenyl_synt"/>
</dbReference>
<dbReference type="PROSITE" id="PS00444">
    <property type="entry name" value="POLYPRENYL_SYNTHASE_2"/>
    <property type="match status" value="1"/>
</dbReference>